<reference evidence="2" key="1">
    <citation type="submission" date="2023-03" db="EMBL/GenBank/DDBJ databases">
        <title>Massive genome expansion in bonnet fungi (Mycena s.s.) driven by repeated elements and novel gene families across ecological guilds.</title>
        <authorList>
            <consortium name="Lawrence Berkeley National Laboratory"/>
            <person name="Harder C.B."/>
            <person name="Miyauchi S."/>
            <person name="Viragh M."/>
            <person name="Kuo A."/>
            <person name="Thoen E."/>
            <person name="Andreopoulos B."/>
            <person name="Lu D."/>
            <person name="Skrede I."/>
            <person name="Drula E."/>
            <person name="Henrissat B."/>
            <person name="Morin E."/>
            <person name="Kohler A."/>
            <person name="Barry K."/>
            <person name="LaButti K."/>
            <person name="Morin E."/>
            <person name="Salamov A."/>
            <person name="Lipzen A."/>
            <person name="Mereny Z."/>
            <person name="Hegedus B."/>
            <person name="Baldrian P."/>
            <person name="Stursova M."/>
            <person name="Weitz H."/>
            <person name="Taylor A."/>
            <person name="Grigoriev I.V."/>
            <person name="Nagy L.G."/>
            <person name="Martin F."/>
            <person name="Kauserud H."/>
        </authorList>
    </citation>
    <scope>NUCLEOTIDE SEQUENCE</scope>
    <source>
        <strain evidence="2">CBHHK200</strain>
    </source>
</reference>
<dbReference type="EMBL" id="JARJCM010000430">
    <property type="protein sequence ID" value="KAJ7017122.1"/>
    <property type="molecule type" value="Genomic_DNA"/>
</dbReference>
<feature type="compositionally biased region" description="Gly residues" evidence="1">
    <location>
        <begin position="432"/>
        <end position="446"/>
    </location>
</feature>
<proteinExistence type="predicted"/>
<accession>A0AAD6WLP0</accession>
<dbReference type="AlphaFoldDB" id="A0AAD6WLP0"/>
<keyword evidence="3" id="KW-1185">Reference proteome</keyword>
<dbReference type="Proteomes" id="UP001218188">
    <property type="component" value="Unassembled WGS sequence"/>
</dbReference>
<evidence type="ECO:0000313" key="2">
    <source>
        <dbReference type="EMBL" id="KAJ7017122.1"/>
    </source>
</evidence>
<protein>
    <submittedName>
        <fullName evidence="2">Uncharacterized protein</fullName>
    </submittedName>
</protein>
<evidence type="ECO:0000313" key="3">
    <source>
        <dbReference type="Proteomes" id="UP001218188"/>
    </source>
</evidence>
<comment type="caution">
    <text evidence="2">The sequence shown here is derived from an EMBL/GenBank/DDBJ whole genome shotgun (WGS) entry which is preliminary data.</text>
</comment>
<evidence type="ECO:0000256" key="1">
    <source>
        <dbReference type="SAM" id="MobiDB-lite"/>
    </source>
</evidence>
<organism evidence="2 3">
    <name type="scientific">Mycena alexandri</name>
    <dbReference type="NCBI Taxonomy" id="1745969"/>
    <lineage>
        <taxon>Eukaryota</taxon>
        <taxon>Fungi</taxon>
        <taxon>Dikarya</taxon>
        <taxon>Basidiomycota</taxon>
        <taxon>Agaricomycotina</taxon>
        <taxon>Agaricomycetes</taxon>
        <taxon>Agaricomycetidae</taxon>
        <taxon>Agaricales</taxon>
        <taxon>Marasmiineae</taxon>
        <taxon>Mycenaceae</taxon>
        <taxon>Mycena</taxon>
    </lineage>
</organism>
<sequence length="739" mass="79927">MFQCCPAPGDYFLVPLNPNVDSDVEHLGASLQFLPSEKGPQDVHPNLLPESAAWFDAATTLCVRAAAGMLLGRLCPCAPALARAPEKRHVSVSISVLTSRPPPTFHPRAPPRAAPTRLRHTHHLALPSRLGALAPTTQERCAPSTHFSERRLVIDSEWSPWTSGRALREWAAVEQSIARLEYIARWESREPTRDAYRRRTVDVDLRAQRHTSLPSSHRFPALVVSLPRALAGTCSSHRPHTPTLPAAHLDSHAAPGAAPPTRVLLASRTATLRPRFTWDRDGYELARARSLPHPYRTRARSLPRAYFVARVPSHVVRARLLATVPPPISPALSGHAPSHPATRTSSSLVYPGLPIRGAGVDGKAGIGMGMKREGAERVGGNGGKEGTCRCGWTKGEERRGWVVGWGGVPVRGYAGVVQSAGADAGVRREGGDGQGGERGGEGGSGIQGALRPQRALDAPAERTPGKIIPACVASGLWRRRVLLAPPSRPRVHRHAVPAFCIECRRARGTVCRRSCVRGVSGRRTRANPLVTFILVRPLALTRFYPPLSLVPLVFSIYLPRPIRIECELGLGADAVAVCALHLRVPAHIEGCWLSVSSAECRMRADAKLLIPVILVHPCLRLSPSHPPSPPLVVPPLSPCIPRPLSQVRTRTRRGCRGRVCALPARVDGAEQMCGGVVRGPGPSLLARARCWADTAALPYCIRAPPISSPVPPHPMPPALYPRPLESPQLIEVEYNELKT</sequence>
<gene>
    <name evidence="2" type="ORF">C8F04DRAFT_1338321</name>
</gene>
<feature type="region of interest" description="Disordered" evidence="1">
    <location>
        <begin position="424"/>
        <end position="449"/>
    </location>
</feature>
<name>A0AAD6WLP0_9AGAR</name>